<dbReference type="NCBIfam" id="NF010568">
    <property type="entry name" value="PRK13961.1"/>
    <property type="match status" value="1"/>
</dbReference>
<keyword evidence="6 8" id="KW-0067">ATP-binding</keyword>
<reference evidence="11 12" key="1">
    <citation type="submission" date="2018-12" db="EMBL/GenBank/DDBJ databases">
        <authorList>
            <person name="Toschakov S.V."/>
        </authorList>
    </citation>
    <scope>NUCLEOTIDE SEQUENCE [LARGE SCALE GENOMIC DNA]</scope>
    <source>
        <strain evidence="11 12">GM2012</strain>
    </source>
</reference>
<dbReference type="InterPro" id="IPR028923">
    <property type="entry name" value="SAICAR_synt/ADE2_N"/>
</dbReference>
<dbReference type="PANTHER" id="PTHR43700:SF1">
    <property type="entry name" value="PHOSPHORIBOSYLAMINOIMIDAZOLE-SUCCINOCARBOXAMIDE SYNTHASE"/>
    <property type="match status" value="1"/>
</dbReference>
<organism evidence="11 12">
    <name type="scientific">Tautonia sociabilis</name>
    <dbReference type="NCBI Taxonomy" id="2080755"/>
    <lineage>
        <taxon>Bacteria</taxon>
        <taxon>Pseudomonadati</taxon>
        <taxon>Planctomycetota</taxon>
        <taxon>Planctomycetia</taxon>
        <taxon>Isosphaerales</taxon>
        <taxon>Isosphaeraceae</taxon>
        <taxon>Tautonia</taxon>
    </lineage>
</organism>
<accession>A0A432MC43</accession>
<evidence type="ECO:0000256" key="3">
    <source>
        <dbReference type="ARBA" id="ARBA00022598"/>
    </source>
</evidence>
<dbReference type="PROSITE" id="PS01058">
    <property type="entry name" value="SAICAR_SYNTHETASE_2"/>
    <property type="match status" value="1"/>
</dbReference>
<dbReference type="GO" id="GO:0005524">
    <property type="term" value="F:ATP binding"/>
    <property type="evidence" value="ECO:0007669"/>
    <property type="project" value="UniProtKB-KW"/>
</dbReference>
<reference evidence="11 12" key="2">
    <citation type="submission" date="2019-01" db="EMBL/GenBank/DDBJ databases">
        <title>Tautonia sociabilis, a novel thermotolerant planctomycete of Isosphaeraceae family, isolated from a 4000 m deep subterranean habitat.</title>
        <authorList>
            <person name="Kovaleva O.L."/>
            <person name="Elcheninov A.G."/>
            <person name="Van Heerden E."/>
            <person name="Toshchakov S.V."/>
            <person name="Novikov A."/>
            <person name="Bonch-Osmolovskaya E.A."/>
            <person name="Kublanov I.V."/>
        </authorList>
    </citation>
    <scope>NUCLEOTIDE SEQUENCE [LARGE SCALE GENOMIC DNA]</scope>
    <source>
        <strain evidence="11 12">GM2012</strain>
    </source>
</reference>
<name>A0A432MC43_9BACT</name>
<comment type="pathway">
    <text evidence="1 8">Purine metabolism; IMP biosynthesis via de novo pathway; 5-amino-1-(5-phospho-D-ribosyl)imidazole-4-carboxamide from 5-amino-1-(5-phospho-D-ribosyl)imidazole-4-carboxylate: step 1/2.</text>
</comment>
<keyword evidence="12" id="KW-1185">Reference proteome</keyword>
<comment type="caution">
    <text evidence="11">The sequence shown here is derived from an EMBL/GenBank/DDBJ whole genome shotgun (WGS) entry which is preliminary data.</text>
</comment>
<dbReference type="AlphaFoldDB" id="A0A432MC43"/>
<dbReference type="HAMAP" id="MF_00137">
    <property type="entry name" value="SAICAR_synth"/>
    <property type="match status" value="1"/>
</dbReference>
<dbReference type="Gene3D" id="3.30.200.20">
    <property type="entry name" value="Phosphorylase Kinase, domain 1"/>
    <property type="match status" value="1"/>
</dbReference>
<feature type="region of interest" description="Disordered" evidence="9">
    <location>
        <begin position="1"/>
        <end position="51"/>
    </location>
</feature>
<keyword evidence="5 8" id="KW-0658">Purine biosynthesis</keyword>
<dbReference type="Pfam" id="PF01259">
    <property type="entry name" value="SAICAR_synt"/>
    <property type="match status" value="1"/>
</dbReference>
<feature type="domain" description="SAICAR synthetase/ADE2 N-terminal" evidence="10">
    <location>
        <begin position="77"/>
        <end position="327"/>
    </location>
</feature>
<dbReference type="Proteomes" id="UP000280296">
    <property type="component" value="Unassembled WGS sequence"/>
</dbReference>
<dbReference type="SUPFAM" id="SSF56104">
    <property type="entry name" value="SAICAR synthase-like"/>
    <property type="match status" value="1"/>
</dbReference>
<evidence type="ECO:0000256" key="4">
    <source>
        <dbReference type="ARBA" id="ARBA00022741"/>
    </source>
</evidence>
<dbReference type="GO" id="GO:0005737">
    <property type="term" value="C:cytoplasm"/>
    <property type="evidence" value="ECO:0007669"/>
    <property type="project" value="TreeGrafter"/>
</dbReference>
<evidence type="ECO:0000259" key="10">
    <source>
        <dbReference type="Pfam" id="PF01259"/>
    </source>
</evidence>
<dbReference type="UniPathway" id="UPA00074">
    <property type="reaction ID" value="UER00131"/>
</dbReference>
<evidence type="ECO:0000313" key="11">
    <source>
        <dbReference type="EMBL" id="RUL81579.1"/>
    </source>
</evidence>
<protein>
    <recommendedName>
        <fullName evidence="8">Phosphoribosylaminoimidazole-succinocarboxamide synthase</fullName>
        <ecNumber evidence="8">6.3.2.6</ecNumber>
    </recommendedName>
    <alternativeName>
        <fullName evidence="8">SAICAR synthetase</fullName>
    </alternativeName>
</protein>
<sequence>MVGRAPGVRDPRGGGGWADGRGPRSRLSAPAPVRYSGRRRPGRCDPNTPIDRPIRFEERVAVPAVLETNLTGPAKRSGKVRDVYDLGDRLLIVATDRISAFDWVLPTGIPDKGRVLTGLSAFWFDRLDVPHHLLATDLDAAGLDLSAEDRERLEGRIMVVRKAEVVPFECVVRGYLFGSAWREYRTRGTVVGERLPTSLVEGARLDPPLFTPATKAEQGHDENVSFEEMAGAVGADLAATLRDLSVRLYREAADHARSKGLILADTKFEFGRDPESGTLLLVDEVLTPDSSRYWPVEAYKPGIVPPSFDKQFVRDWLDSTDWDKQSPPPPLPEEIVARTRAKYIQAFEQLTDRPFPWK</sequence>
<dbReference type="InterPro" id="IPR001636">
    <property type="entry name" value="SAICAR_synth"/>
</dbReference>
<evidence type="ECO:0000256" key="6">
    <source>
        <dbReference type="ARBA" id="ARBA00022840"/>
    </source>
</evidence>
<dbReference type="GO" id="GO:0006189">
    <property type="term" value="P:'de novo' IMP biosynthetic process"/>
    <property type="evidence" value="ECO:0007669"/>
    <property type="project" value="UniProtKB-UniRule"/>
</dbReference>
<evidence type="ECO:0000256" key="2">
    <source>
        <dbReference type="ARBA" id="ARBA00010190"/>
    </source>
</evidence>
<comment type="catalytic activity">
    <reaction evidence="7 8">
        <text>5-amino-1-(5-phospho-D-ribosyl)imidazole-4-carboxylate + L-aspartate + ATP = (2S)-2-[5-amino-1-(5-phospho-beta-D-ribosyl)imidazole-4-carboxamido]succinate + ADP + phosphate + 2 H(+)</text>
        <dbReference type="Rhea" id="RHEA:22628"/>
        <dbReference type="ChEBI" id="CHEBI:15378"/>
        <dbReference type="ChEBI" id="CHEBI:29991"/>
        <dbReference type="ChEBI" id="CHEBI:30616"/>
        <dbReference type="ChEBI" id="CHEBI:43474"/>
        <dbReference type="ChEBI" id="CHEBI:58443"/>
        <dbReference type="ChEBI" id="CHEBI:77657"/>
        <dbReference type="ChEBI" id="CHEBI:456216"/>
        <dbReference type="EC" id="6.3.2.6"/>
    </reaction>
</comment>
<evidence type="ECO:0000313" key="12">
    <source>
        <dbReference type="Proteomes" id="UP000280296"/>
    </source>
</evidence>
<evidence type="ECO:0000256" key="5">
    <source>
        <dbReference type="ARBA" id="ARBA00022755"/>
    </source>
</evidence>
<comment type="similarity">
    <text evidence="2 8">Belongs to the SAICAR synthetase family.</text>
</comment>
<evidence type="ECO:0000256" key="9">
    <source>
        <dbReference type="SAM" id="MobiDB-lite"/>
    </source>
</evidence>
<dbReference type="PANTHER" id="PTHR43700">
    <property type="entry name" value="PHOSPHORIBOSYLAMINOIMIDAZOLE-SUCCINOCARBOXAMIDE SYNTHASE"/>
    <property type="match status" value="1"/>
</dbReference>
<keyword evidence="3 8" id="KW-0436">Ligase</keyword>
<dbReference type="Gene3D" id="3.30.470.20">
    <property type="entry name" value="ATP-grasp fold, B domain"/>
    <property type="match status" value="1"/>
</dbReference>
<proteinExistence type="inferred from homology"/>
<dbReference type="NCBIfam" id="TIGR00081">
    <property type="entry name" value="purC"/>
    <property type="match status" value="1"/>
</dbReference>
<evidence type="ECO:0000256" key="1">
    <source>
        <dbReference type="ARBA" id="ARBA00004672"/>
    </source>
</evidence>
<gene>
    <name evidence="8" type="primary">purC</name>
    <name evidence="11" type="ORF">TsocGM_24990</name>
</gene>
<dbReference type="EC" id="6.3.2.6" evidence="8"/>
<evidence type="ECO:0000256" key="7">
    <source>
        <dbReference type="ARBA" id="ARBA00048475"/>
    </source>
</evidence>
<dbReference type="EMBL" id="RYZH01000092">
    <property type="protein sequence ID" value="RUL81579.1"/>
    <property type="molecule type" value="Genomic_DNA"/>
</dbReference>
<evidence type="ECO:0000256" key="8">
    <source>
        <dbReference type="HAMAP-Rule" id="MF_00137"/>
    </source>
</evidence>
<dbReference type="GO" id="GO:0004639">
    <property type="term" value="F:phosphoribosylaminoimidazolesuccinocarboxamide synthase activity"/>
    <property type="evidence" value="ECO:0007669"/>
    <property type="project" value="UniProtKB-UniRule"/>
</dbReference>
<dbReference type="InterPro" id="IPR018236">
    <property type="entry name" value="SAICAR_synthetase_CS"/>
</dbReference>
<dbReference type="FunFam" id="3.30.470.20:FF:000015">
    <property type="entry name" value="Phosphoribosylaminoimidazole-succinocarboxamide synthase"/>
    <property type="match status" value="1"/>
</dbReference>
<dbReference type="CDD" id="cd01414">
    <property type="entry name" value="SAICAR_synt_Sc"/>
    <property type="match status" value="1"/>
</dbReference>
<dbReference type="OrthoDB" id="9801549at2"/>
<keyword evidence="4 8" id="KW-0547">Nucleotide-binding</keyword>